<dbReference type="EMBL" id="BARU01000239">
    <property type="protein sequence ID" value="GAH29336.1"/>
    <property type="molecule type" value="Genomic_DNA"/>
</dbReference>
<dbReference type="SUPFAM" id="SSF51735">
    <property type="entry name" value="NAD(P)-binding Rossmann-fold domains"/>
    <property type="match status" value="1"/>
</dbReference>
<accession>X1E7T2</accession>
<protein>
    <recommendedName>
        <fullName evidence="2">NAD-dependent epimerase/dehydratase domain-containing protein</fullName>
    </recommendedName>
</protein>
<dbReference type="Gene3D" id="3.40.50.720">
    <property type="entry name" value="NAD(P)-binding Rossmann-like Domain"/>
    <property type="match status" value="1"/>
</dbReference>
<evidence type="ECO:0000259" key="2">
    <source>
        <dbReference type="Pfam" id="PF01370"/>
    </source>
</evidence>
<dbReference type="PANTHER" id="PTHR43000">
    <property type="entry name" value="DTDP-D-GLUCOSE 4,6-DEHYDRATASE-RELATED"/>
    <property type="match status" value="1"/>
</dbReference>
<dbReference type="InterPro" id="IPR036291">
    <property type="entry name" value="NAD(P)-bd_dom_sf"/>
</dbReference>
<proteinExistence type="inferred from homology"/>
<reference evidence="3" key="1">
    <citation type="journal article" date="2014" name="Front. Microbiol.">
        <title>High frequency of phylogenetically diverse reductive dehalogenase-homologous genes in deep subseafloor sedimentary metagenomes.</title>
        <authorList>
            <person name="Kawai M."/>
            <person name="Futagami T."/>
            <person name="Toyoda A."/>
            <person name="Takaki Y."/>
            <person name="Nishi S."/>
            <person name="Hori S."/>
            <person name="Arai W."/>
            <person name="Tsubouchi T."/>
            <person name="Morono Y."/>
            <person name="Uchiyama I."/>
            <person name="Ito T."/>
            <person name="Fujiyama A."/>
            <person name="Inagaki F."/>
            <person name="Takami H."/>
        </authorList>
    </citation>
    <scope>NUCLEOTIDE SEQUENCE</scope>
    <source>
        <strain evidence="3">Expedition CK06-06</strain>
    </source>
</reference>
<sequence length="266" mass="29706">MPKHTETVLITGGLGQVGYYAYLQLKNHYNICIFDNLSSSKVEVPDDVTFIKNDIQNKASYENLPKIDFIVHTAAQISINQSVSNPIFDAENNILGTLQLLEYAKKVKVKRFIHISSAATYGEPIFLPITEDHPRNPKSPYGLSKLVSEKYVRLYSQLYNLETVVLIPFNIYSPLQNADDPYAGVIFKFIEAIKKGVQYTIYGDGKQTRDFIHVKDVACAIALSLKLKSAANQVIIIGSGVPYSINELSSNFKSLLTIEAFNFEAA</sequence>
<dbReference type="InterPro" id="IPR001509">
    <property type="entry name" value="Epimerase_deHydtase"/>
</dbReference>
<organism evidence="3">
    <name type="scientific">marine sediment metagenome</name>
    <dbReference type="NCBI Taxonomy" id="412755"/>
    <lineage>
        <taxon>unclassified sequences</taxon>
        <taxon>metagenomes</taxon>
        <taxon>ecological metagenomes</taxon>
    </lineage>
</organism>
<dbReference type="AlphaFoldDB" id="X1E7T2"/>
<name>X1E7T2_9ZZZZ</name>
<evidence type="ECO:0000256" key="1">
    <source>
        <dbReference type="ARBA" id="ARBA00007637"/>
    </source>
</evidence>
<dbReference type="Gene3D" id="3.90.25.10">
    <property type="entry name" value="UDP-galactose 4-epimerase, domain 1"/>
    <property type="match status" value="1"/>
</dbReference>
<feature type="domain" description="NAD-dependent epimerase/dehydratase" evidence="2">
    <location>
        <begin position="8"/>
        <end position="238"/>
    </location>
</feature>
<evidence type="ECO:0000313" key="3">
    <source>
        <dbReference type="EMBL" id="GAH29336.1"/>
    </source>
</evidence>
<comment type="similarity">
    <text evidence="1">Belongs to the NAD(P)-dependent epimerase/dehydratase family.</text>
</comment>
<gene>
    <name evidence="3" type="ORF">S03H2_00928</name>
</gene>
<comment type="caution">
    <text evidence="3">The sequence shown here is derived from an EMBL/GenBank/DDBJ whole genome shotgun (WGS) entry which is preliminary data.</text>
</comment>
<dbReference type="Pfam" id="PF01370">
    <property type="entry name" value="Epimerase"/>
    <property type="match status" value="1"/>
</dbReference>